<keyword evidence="4 9" id="KW-0812">Transmembrane</keyword>
<comment type="function">
    <text evidence="9">Part of the twin-arginine translocation (Tat) system that transports large folded proteins containing a characteristic twin-arginine motif in their signal peptide across membranes. Together with TatC, TatB is part of a receptor directly interacting with Tat signal peptides. TatB may form an oligomeric binding site that transiently accommodates folded Tat precursor proteins before their translocation.</text>
</comment>
<keyword evidence="3 9" id="KW-1003">Cell membrane</keyword>
<comment type="subcellular location">
    <subcellularLocation>
        <location evidence="9">Cell membrane</location>
        <topology evidence="9">Single-pass membrane protein</topology>
    </subcellularLocation>
    <subcellularLocation>
        <location evidence="1">Membrane</location>
        <topology evidence="1">Single-pass membrane protein</topology>
    </subcellularLocation>
</comment>
<dbReference type="OrthoDB" id="7206969at2"/>
<dbReference type="GO" id="GO:0043953">
    <property type="term" value="P:protein transport by the Tat complex"/>
    <property type="evidence" value="ECO:0007669"/>
    <property type="project" value="UniProtKB-UniRule"/>
</dbReference>
<dbReference type="NCBIfam" id="TIGR01410">
    <property type="entry name" value="tatB"/>
    <property type="match status" value="1"/>
</dbReference>
<organism evidence="11 12">
    <name type="scientific">Rhodoblastus acidophilus</name>
    <name type="common">Rhodopseudomonas acidophila</name>
    <dbReference type="NCBI Taxonomy" id="1074"/>
    <lineage>
        <taxon>Bacteria</taxon>
        <taxon>Pseudomonadati</taxon>
        <taxon>Pseudomonadota</taxon>
        <taxon>Alphaproteobacteria</taxon>
        <taxon>Hyphomicrobiales</taxon>
        <taxon>Rhodoblastaceae</taxon>
        <taxon>Rhodoblastus</taxon>
    </lineage>
</organism>
<keyword evidence="8 9" id="KW-0472">Membrane</keyword>
<keyword evidence="2 9" id="KW-0813">Transport</keyword>
<keyword evidence="6 9" id="KW-1133">Transmembrane helix</keyword>
<gene>
    <name evidence="9 11" type="primary">tatB</name>
    <name evidence="11" type="ORF">GJ654_08380</name>
</gene>
<dbReference type="HAMAP" id="MF_00237">
    <property type="entry name" value="TatB"/>
    <property type="match status" value="1"/>
</dbReference>
<reference evidence="11 12" key="1">
    <citation type="submission" date="2019-11" db="EMBL/GenBank/DDBJ databases">
        <title>Whole-genome sequence of a Rhodoblastus acidophilus DSM 142.</title>
        <authorList>
            <person name="Kyndt J.A."/>
            <person name="Meyer T.E."/>
        </authorList>
    </citation>
    <scope>NUCLEOTIDE SEQUENCE [LARGE SCALE GENOMIC DNA]</scope>
    <source>
        <strain evidence="11 12">DSM 142</strain>
    </source>
</reference>
<dbReference type="EMBL" id="WNKS01000005">
    <property type="protein sequence ID" value="MTV31010.1"/>
    <property type="molecule type" value="Genomic_DNA"/>
</dbReference>
<dbReference type="GO" id="GO:0033281">
    <property type="term" value="C:TAT protein transport complex"/>
    <property type="evidence" value="ECO:0007669"/>
    <property type="project" value="UniProtKB-UniRule"/>
</dbReference>
<dbReference type="AlphaFoldDB" id="A0A6N8DKA6"/>
<evidence type="ECO:0000256" key="6">
    <source>
        <dbReference type="ARBA" id="ARBA00022989"/>
    </source>
</evidence>
<dbReference type="Pfam" id="PF02416">
    <property type="entry name" value="TatA_B_E"/>
    <property type="match status" value="1"/>
</dbReference>
<comment type="caution">
    <text evidence="11">The sequence shown here is derived from an EMBL/GenBank/DDBJ whole genome shotgun (WGS) entry which is preliminary data.</text>
</comment>
<dbReference type="InterPro" id="IPR003369">
    <property type="entry name" value="TatA/B/E"/>
</dbReference>
<evidence type="ECO:0000256" key="3">
    <source>
        <dbReference type="ARBA" id="ARBA00022475"/>
    </source>
</evidence>
<accession>A0A6N8DKA6</accession>
<dbReference type="RefSeq" id="WP_155445700.1">
    <property type="nucleotide sequence ID" value="NZ_JAOQNR010000004.1"/>
</dbReference>
<dbReference type="InterPro" id="IPR018448">
    <property type="entry name" value="TatB"/>
</dbReference>
<protein>
    <recommendedName>
        <fullName evidence="9">Sec-independent protein translocase protein TatB</fullName>
    </recommendedName>
</protein>
<evidence type="ECO:0000256" key="4">
    <source>
        <dbReference type="ARBA" id="ARBA00022692"/>
    </source>
</evidence>
<evidence type="ECO:0000256" key="5">
    <source>
        <dbReference type="ARBA" id="ARBA00022927"/>
    </source>
</evidence>
<sequence length="121" mass="13381">MFDFDVGKLLLIGVVALIFIPPKDLPNALRQLGRLLGQARRMASDFRAQFDEVLRESEMRDLKDEFSEIKQKASIEGTMNRIADMIDPEKAAPPPPAEAVPEQAPAVEKAELPPAPTEVKS</sequence>
<evidence type="ECO:0000256" key="1">
    <source>
        <dbReference type="ARBA" id="ARBA00004167"/>
    </source>
</evidence>
<proteinExistence type="inferred from homology"/>
<keyword evidence="7 9" id="KW-0811">Translocation</keyword>
<dbReference type="Proteomes" id="UP000439113">
    <property type="component" value="Unassembled WGS sequence"/>
</dbReference>
<evidence type="ECO:0000256" key="2">
    <source>
        <dbReference type="ARBA" id="ARBA00022448"/>
    </source>
</evidence>
<dbReference type="GO" id="GO:0008320">
    <property type="term" value="F:protein transmembrane transporter activity"/>
    <property type="evidence" value="ECO:0007669"/>
    <property type="project" value="UniProtKB-UniRule"/>
</dbReference>
<comment type="subunit">
    <text evidence="9">The Tat system comprises two distinct complexes: a TatABC complex, containing multiple copies of TatA, TatB and TatC subunits, and a separate TatA complex, containing only TatA subunits. Substrates initially bind to the TatABC complex, which probably triggers association of the separate TatA complex to form the active translocon.</text>
</comment>
<evidence type="ECO:0000256" key="9">
    <source>
        <dbReference type="HAMAP-Rule" id="MF_00237"/>
    </source>
</evidence>
<dbReference type="Gene3D" id="1.20.5.3310">
    <property type="match status" value="1"/>
</dbReference>
<dbReference type="PRINTS" id="PR01506">
    <property type="entry name" value="TATBPROTEIN"/>
</dbReference>
<comment type="similarity">
    <text evidence="9">Belongs to the TatB family.</text>
</comment>
<evidence type="ECO:0000256" key="7">
    <source>
        <dbReference type="ARBA" id="ARBA00023010"/>
    </source>
</evidence>
<evidence type="ECO:0000256" key="10">
    <source>
        <dbReference type="SAM" id="MobiDB-lite"/>
    </source>
</evidence>
<feature type="region of interest" description="Disordered" evidence="10">
    <location>
        <begin position="87"/>
        <end position="121"/>
    </location>
</feature>
<evidence type="ECO:0000256" key="8">
    <source>
        <dbReference type="ARBA" id="ARBA00023136"/>
    </source>
</evidence>
<keyword evidence="5 9" id="KW-0653">Protein transport</keyword>
<evidence type="ECO:0000313" key="11">
    <source>
        <dbReference type="EMBL" id="MTV31010.1"/>
    </source>
</evidence>
<name>A0A6N8DKA6_RHOAC</name>
<evidence type="ECO:0000313" key="12">
    <source>
        <dbReference type="Proteomes" id="UP000439113"/>
    </source>
</evidence>